<dbReference type="AlphaFoldDB" id="A0A8J2WWW1"/>
<keyword evidence="3" id="KW-1185">Reference proteome</keyword>
<feature type="signal peptide" evidence="1">
    <location>
        <begin position="1"/>
        <end position="15"/>
    </location>
</feature>
<organism evidence="2 3">
    <name type="scientific">Pelagomonas calceolata</name>
    <dbReference type="NCBI Taxonomy" id="35677"/>
    <lineage>
        <taxon>Eukaryota</taxon>
        <taxon>Sar</taxon>
        <taxon>Stramenopiles</taxon>
        <taxon>Ochrophyta</taxon>
        <taxon>Pelagophyceae</taxon>
        <taxon>Pelagomonadales</taxon>
        <taxon>Pelagomonadaceae</taxon>
        <taxon>Pelagomonas</taxon>
    </lineage>
</organism>
<proteinExistence type="predicted"/>
<dbReference type="OrthoDB" id="1597724at2759"/>
<evidence type="ECO:0000313" key="3">
    <source>
        <dbReference type="Proteomes" id="UP000789595"/>
    </source>
</evidence>
<comment type="caution">
    <text evidence="2">The sequence shown here is derived from an EMBL/GenBank/DDBJ whole genome shotgun (WGS) entry which is preliminary data.</text>
</comment>
<name>A0A8J2WWW1_9STRA</name>
<feature type="chain" id="PRO_5035284092" evidence="1">
    <location>
        <begin position="16"/>
        <end position="260"/>
    </location>
</feature>
<accession>A0A8J2WWW1</accession>
<evidence type="ECO:0000256" key="1">
    <source>
        <dbReference type="SAM" id="SignalP"/>
    </source>
</evidence>
<protein>
    <submittedName>
        <fullName evidence="2">Uncharacterized protein</fullName>
    </submittedName>
</protein>
<reference evidence="2" key="1">
    <citation type="submission" date="2021-11" db="EMBL/GenBank/DDBJ databases">
        <authorList>
            <consortium name="Genoscope - CEA"/>
            <person name="William W."/>
        </authorList>
    </citation>
    <scope>NUCLEOTIDE SEQUENCE</scope>
</reference>
<sequence length="260" mass="26871">MRLLLAAAALCASDAAKAPGSAQYAALRPALDEIASLRAHVDGGACVPDLGAKADALCAAAEARVKESGGDAKAVRDVEKRLDALLRSIYAKQLRTARAAAVQAFRRAKLGGEYDALIKAREEFTALAEAASRAEWTYDEDERELEAALLAVSRASAAARDATIAAAQQRASVFAVLRKLVLELSAATAKRLGNDADCDAGLAARVPATNINLSGALQRGKSSLQISCVPDDSAALLGASGFNKPRVGAGDLAVSWKGDV</sequence>
<dbReference type="EMBL" id="CAKKNE010000003">
    <property type="protein sequence ID" value="CAH0371707.1"/>
    <property type="molecule type" value="Genomic_DNA"/>
</dbReference>
<keyword evidence="1" id="KW-0732">Signal</keyword>
<gene>
    <name evidence="2" type="ORF">PECAL_3P16590</name>
</gene>
<evidence type="ECO:0000313" key="2">
    <source>
        <dbReference type="EMBL" id="CAH0371707.1"/>
    </source>
</evidence>
<dbReference type="Proteomes" id="UP000789595">
    <property type="component" value="Unassembled WGS sequence"/>
</dbReference>